<gene>
    <name evidence="2" type="ORF">KILIM_031_00390</name>
</gene>
<comment type="caution">
    <text evidence="2">The sequence shown here is derived from an EMBL/GenBank/DDBJ whole genome shotgun (WGS) entry which is preliminary data.</text>
</comment>
<dbReference type="SUPFAM" id="SSF54593">
    <property type="entry name" value="Glyoxalase/Bleomycin resistance protein/Dihydroxybiphenyl dioxygenase"/>
    <property type="match status" value="2"/>
</dbReference>
<dbReference type="Gene3D" id="3.10.180.10">
    <property type="entry name" value="2,3-Dihydroxybiphenyl 1,2-Dioxygenase, domain 1"/>
    <property type="match status" value="2"/>
</dbReference>
<dbReference type="PROSITE" id="PS51819">
    <property type="entry name" value="VOC"/>
    <property type="match status" value="2"/>
</dbReference>
<dbReference type="Pfam" id="PF00903">
    <property type="entry name" value="Glyoxalase"/>
    <property type="match status" value="1"/>
</dbReference>
<name>K6WVC8_9MICO</name>
<dbReference type="RefSeq" id="WP_006592599.1">
    <property type="nucleotide sequence ID" value="NZ_BAHD01000031.1"/>
</dbReference>
<dbReference type="Proteomes" id="UP000008366">
    <property type="component" value="Unassembled WGS sequence"/>
</dbReference>
<dbReference type="eggNOG" id="COG3324">
    <property type="taxonomic scope" value="Bacteria"/>
</dbReference>
<dbReference type="AlphaFoldDB" id="K6WVC8"/>
<proteinExistence type="predicted"/>
<protein>
    <recommendedName>
        <fullName evidence="1">VOC domain-containing protein</fullName>
    </recommendedName>
</protein>
<dbReference type="STRING" id="1184609.KILIM_031_00390"/>
<evidence type="ECO:0000313" key="2">
    <source>
        <dbReference type="EMBL" id="GAB96067.1"/>
    </source>
</evidence>
<sequence>MAIAPGSPVWIDLGTTDQETSRDFYRELFGWNFTSTGPDFGGYEMIDAGVPVGGLGLNMNADGEVDESMPVWWTVYLKVNDVDATLEAVGANGGTVFVPPMDIGDMGRMAIVAAPSGAAFGLWESGSFDGFDIGGRPGTPTWFETLTKDFDADAAFYAAVLGWENALMEGEIRYATNHSGDGATAGLCEANAWLPDEAPSFWRAYFAVDDTDATVARIQELGGSLLDGPMDSPFGRVATVADSLGGAFQIIQPPRN</sequence>
<dbReference type="Pfam" id="PF18029">
    <property type="entry name" value="Glyoxalase_6"/>
    <property type="match status" value="1"/>
</dbReference>
<dbReference type="InterPro" id="IPR037523">
    <property type="entry name" value="VOC_core"/>
</dbReference>
<accession>K6WVC8</accession>
<evidence type="ECO:0000259" key="1">
    <source>
        <dbReference type="PROSITE" id="PS51819"/>
    </source>
</evidence>
<dbReference type="InterPro" id="IPR041581">
    <property type="entry name" value="Glyoxalase_6"/>
</dbReference>
<dbReference type="EMBL" id="BAHD01000031">
    <property type="protein sequence ID" value="GAB96067.1"/>
    <property type="molecule type" value="Genomic_DNA"/>
</dbReference>
<dbReference type="PANTHER" id="PTHR33993:SF14">
    <property type="entry name" value="GB|AAF24581.1"/>
    <property type="match status" value="1"/>
</dbReference>
<evidence type="ECO:0000313" key="3">
    <source>
        <dbReference type="Proteomes" id="UP000008366"/>
    </source>
</evidence>
<dbReference type="PANTHER" id="PTHR33993">
    <property type="entry name" value="GLYOXALASE-RELATED"/>
    <property type="match status" value="1"/>
</dbReference>
<feature type="domain" description="VOC" evidence="1">
    <location>
        <begin position="7"/>
        <end position="125"/>
    </location>
</feature>
<dbReference type="CDD" id="cd07247">
    <property type="entry name" value="SgaA_N_like"/>
    <property type="match status" value="1"/>
</dbReference>
<dbReference type="InterPro" id="IPR004360">
    <property type="entry name" value="Glyas_Fos-R_dOase_dom"/>
</dbReference>
<keyword evidence="3" id="KW-1185">Reference proteome</keyword>
<organism evidence="2 3">
    <name type="scientific">Kineosphaera limosa NBRC 100340</name>
    <dbReference type="NCBI Taxonomy" id="1184609"/>
    <lineage>
        <taxon>Bacteria</taxon>
        <taxon>Bacillati</taxon>
        <taxon>Actinomycetota</taxon>
        <taxon>Actinomycetes</taxon>
        <taxon>Micrococcales</taxon>
        <taxon>Dermatophilaceae</taxon>
        <taxon>Kineosphaera</taxon>
    </lineage>
</organism>
<dbReference type="InterPro" id="IPR052164">
    <property type="entry name" value="Anthracycline_SecMetBiosynth"/>
</dbReference>
<feature type="domain" description="VOC" evidence="1">
    <location>
        <begin position="139"/>
        <end position="253"/>
    </location>
</feature>
<reference evidence="2 3" key="1">
    <citation type="submission" date="2012-08" db="EMBL/GenBank/DDBJ databases">
        <title>Whole genome shotgun sequence of Kineosphaera limosa NBRC 100340.</title>
        <authorList>
            <person name="Yoshida I."/>
            <person name="Isaki S."/>
            <person name="Hosoyama A."/>
            <person name="Tsuchikane K."/>
            <person name="Katsumata H."/>
            <person name="Ando Y."/>
            <person name="Ohji S."/>
            <person name="Hamada M."/>
            <person name="Tamura T."/>
            <person name="Yamazoe A."/>
            <person name="Yamazaki S."/>
            <person name="Fujita N."/>
        </authorList>
    </citation>
    <scope>NUCLEOTIDE SEQUENCE [LARGE SCALE GENOMIC DNA]</scope>
    <source>
        <strain evidence="2 3">NBRC 100340</strain>
    </source>
</reference>
<dbReference type="OrthoDB" id="9793039at2"/>
<dbReference type="InterPro" id="IPR029068">
    <property type="entry name" value="Glyas_Bleomycin-R_OHBP_Dase"/>
</dbReference>